<dbReference type="PANTHER" id="PTHR44688:SF16">
    <property type="entry name" value="DNA-BINDING TRANSCRIPTIONAL ACTIVATOR DEVR_DOSR"/>
    <property type="match status" value="1"/>
</dbReference>
<dbReference type="InterPro" id="IPR036388">
    <property type="entry name" value="WH-like_DNA-bd_sf"/>
</dbReference>
<dbReference type="InterPro" id="IPR016032">
    <property type="entry name" value="Sig_transdc_resp-reg_C-effctor"/>
</dbReference>
<accession>A0A150WIY5</accession>
<keyword evidence="3" id="KW-0804">Transcription</keyword>
<dbReference type="AlphaFoldDB" id="A0A150WIY5"/>
<name>A0A150WIY5_BDEBC</name>
<dbReference type="InterPro" id="IPR000792">
    <property type="entry name" value="Tscrpt_reg_LuxR_C"/>
</dbReference>
<dbReference type="RefSeq" id="WP_061835622.1">
    <property type="nucleotide sequence ID" value="NZ_LUKE01000003.1"/>
</dbReference>
<dbReference type="Gene3D" id="1.10.10.10">
    <property type="entry name" value="Winged helix-like DNA-binding domain superfamily/Winged helix DNA-binding domain"/>
    <property type="match status" value="1"/>
</dbReference>
<keyword evidence="6" id="KW-1185">Reference proteome</keyword>
<protein>
    <submittedName>
        <fullName evidence="5">Helix-turn-helix transcriptional regulator</fullName>
    </submittedName>
</protein>
<feature type="domain" description="HTH luxR-type" evidence="4">
    <location>
        <begin position="111"/>
        <end position="171"/>
    </location>
</feature>
<keyword evidence="1" id="KW-0805">Transcription regulation</keyword>
<dbReference type="Pfam" id="PF00196">
    <property type="entry name" value="GerE"/>
    <property type="match status" value="1"/>
</dbReference>
<dbReference type="PANTHER" id="PTHR44688">
    <property type="entry name" value="DNA-BINDING TRANSCRIPTIONAL ACTIVATOR DEVR_DOSR"/>
    <property type="match status" value="1"/>
</dbReference>
<dbReference type="GO" id="GO:0006355">
    <property type="term" value="P:regulation of DNA-templated transcription"/>
    <property type="evidence" value="ECO:0007669"/>
    <property type="project" value="InterPro"/>
</dbReference>
<reference evidence="5 6" key="1">
    <citation type="submission" date="2016-03" db="EMBL/GenBank/DDBJ databases">
        <authorList>
            <person name="Ploux O."/>
        </authorList>
    </citation>
    <scope>NUCLEOTIDE SEQUENCE [LARGE SCALE GENOMIC DNA]</scope>
    <source>
        <strain evidence="5 6">R0</strain>
    </source>
</reference>
<dbReference type="SUPFAM" id="SSF46894">
    <property type="entry name" value="C-terminal effector domain of the bipartite response regulators"/>
    <property type="match status" value="1"/>
</dbReference>
<keyword evidence="2" id="KW-0238">DNA-binding</keyword>
<evidence type="ECO:0000256" key="1">
    <source>
        <dbReference type="ARBA" id="ARBA00023015"/>
    </source>
</evidence>
<evidence type="ECO:0000256" key="2">
    <source>
        <dbReference type="ARBA" id="ARBA00023125"/>
    </source>
</evidence>
<dbReference type="EMBL" id="LUKE01000003">
    <property type="protein sequence ID" value="KYG63728.1"/>
    <property type="molecule type" value="Genomic_DNA"/>
</dbReference>
<comment type="caution">
    <text evidence="5">The sequence shown here is derived from an EMBL/GenBank/DDBJ whole genome shotgun (WGS) entry which is preliminary data.</text>
</comment>
<dbReference type="OrthoDB" id="5497412at2"/>
<dbReference type="SMART" id="SM00421">
    <property type="entry name" value="HTH_LUXR"/>
    <property type="match status" value="1"/>
</dbReference>
<evidence type="ECO:0000313" key="6">
    <source>
        <dbReference type="Proteomes" id="UP000075320"/>
    </source>
</evidence>
<proteinExistence type="predicted"/>
<dbReference type="Proteomes" id="UP000075320">
    <property type="component" value="Unassembled WGS sequence"/>
</dbReference>
<gene>
    <name evidence="5" type="ORF">AZI86_12955</name>
</gene>
<evidence type="ECO:0000256" key="3">
    <source>
        <dbReference type="ARBA" id="ARBA00023163"/>
    </source>
</evidence>
<dbReference type="CDD" id="cd06170">
    <property type="entry name" value="LuxR_C_like"/>
    <property type="match status" value="1"/>
</dbReference>
<dbReference type="PRINTS" id="PR00038">
    <property type="entry name" value="HTHLUXR"/>
</dbReference>
<dbReference type="PROSITE" id="PS00622">
    <property type="entry name" value="HTH_LUXR_1"/>
    <property type="match status" value="1"/>
</dbReference>
<sequence length="171" mass="19229">MTVEEEAKQFMSLGSKLGLCIKSLDKKVIFQNTNCIRTCGSMVGTVCSKTCMQIYKQVEECAAVSEGMKLFKGTEVDGHRVDALIVNDGEQITTLLYPLDEDQDKFKKQEAFFKERGLTKSELRIMQMVMQGMTNATIAEKLFISKATLKTHLNNIYKKLPASMRPSQVRG</sequence>
<evidence type="ECO:0000259" key="4">
    <source>
        <dbReference type="PROSITE" id="PS50043"/>
    </source>
</evidence>
<evidence type="ECO:0000313" key="5">
    <source>
        <dbReference type="EMBL" id="KYG63728.1"/>
    </source>
</evidence>
<dbReference type="PROSITE" id="PS50043">
    <property type="entry name" value="HTH_LUXR_2"/>
    <property type="match status" value="1"/>
</dbReference>
<dbReference type="GO" id="GO:0003677">
    <property type="term" value="F:DNA binding"/>
    <property type="evidence" value="ECO:0007669"/>
    <property type="project" value="UniProtKB-KW"/>
</dbReference>
<organism evidence="5 6">
    <name type="scientific">Bdellovibrio bacteriovorus</name>
    <dbReference type="NCBI Taxonomy" id="959"/>
    <lineage>
        <taxon>Bacteria</taxon>
        <taxon>Pseudomonadati</taxon>
        <taxon>Bdellovibrionota</taxon>
        <taxon>Bdellovibrionia</taxon>
        <taxon>Bdellovibrionales</taxon>
        <taxon>Pseudobdellovibrionaceae</taxon>
        <taxon>Bdellovibrio</taxon>
    </lineage>
</organism>